<reference evidence="3 4" key="1">
    <citation type="submission" date="2020-04" db="EMBL/GenBank/DDBJ databases">
        <title>Genome sequencing of novel species.</title>
        <authorList>
            <person name="Heo J."/>
            <person name="Kim S.-J."/>
            <person name="Kim J.-S."/>
            <person name="Hong S.-B."/>
            <person name="Kwon S.-W."/>
        </authorList>
    </citation>
    <scope>NUCLEOTIDE SEQUENCE [LARGE SCALE GENOMIC DNA]</scope>
    <source>
        <strain evidence="3 4">MFER-1</strain>
    </source>
</reference>
<dbReference type="EMBL" id="CP051680">
    <property type="protein sequence ID" value="QJD83988.1"/>
    <property type="molecule type" value="Genomic_DNA"/>
</dbReference>
<protein>
    <submittedName>
        <fullName evidence="3">Cytochrome c oxidase subunit 2A</fullName>
    </submittedName>
</protein>
<proteinExistence type="predicted"/>
<evidence type="ECO:0000256" key="2">
    <source>
        <dbReference type="SAM" id="Phobius"/>
    </source>
</evidence>
<feature type="region of interest" description="Disordered" evidence="1">
    <location>
        <begin position="1"/>
        <end position="26"/>
    </location>
</feature>
<organism evidence="3 4">
    <name type="scientific">Cohnella herbarum</name>
    <dbReference type="NCBI Taxonomy" id="2728023"/>
    <lineage>
        <taxon>Bacteria</taxon>
        <taxon>Bacillati</taxon>
        <taxon>Bacillota</taxon>
        <taxon>Bacilli</taxon>
        <taxon>Bacillales</taxon>
        <taxon>Paenibacillaceae</taxon>
        <taxon>Cohnella</taxon>
    </lineage>
</organism>
<keyword evidence="2" id="KW-0472">Membrane</keyword>
<sequence>MHEDRTAAKSHEAANSAPNPAAEEKEQSLRGTFVSVLLLGAFLALVWIGIFVLFIARD</sequence>
<name>A0A7Z2VIQ3_9BACL</name>
<evidence type="ECO:0000256" key="1">
    <source>
        <dbReference type="SAM" id="MobiDB-lite"/>
    </source>
</evidence>
<evidence type="ECO:0000313" key="3">
    <source>
        <dbReference type="EMBL" id="QJD83988.1"/>
    </source>
</evidence>
<accession>A0A7Z2VIQ3</accession>
<evidence type="ECO:0000313" key="4">
    <source>
        <dbReference type="Proteomes" id="UP000502248"/>
    </source>
</evidence>
<dbReference type="Proteomes" id="UP000502248">
    <property type="component" value="Chromosome"/>
</dbReference>
<dbReference type="RefSeq" id="WP_169280274.1">
    <property type="nucleotide sequence ID" value="NZ_CP051680.1"/>
</dbReference>
<dbReference type="KEGG" id="cheb:HH215_12875"/>
<keyword evidence="4" id="KW-1185">Reference proteome</keyword>
<keyword evidence="2" id="KW-1133">Transmembrane helix</keyword>
<feature type="transmembrane region" description="Helical" evidence="2">
    <location>
        <begin position="33"/>
        <end position="56"/>
    </location>
</feature>
<dbReference type="AlphaFoldDB" id="A0A7Z2VIQ3"/>
<gene>
    <name evidence="3" type="ORF">HH215_12875</name>
</gene>
<feature type="compositionally biased region" description="Basic and acidic residues" evidence="1">
    <location>
        <begin position="1"/>
        <end position="12"/>
    </location>
</feature>
<keyword evidence="2" id="KW-0812">Transmembrane</keyword>